<dbReference type="PROSITE" id="PS50106">
    <property type="entry name" value="PDZ"/>
    <property type="match status" value="1"/>
</dbReference>
<keyword evidence="2" id="KW-0378">Hydrolase</keyword>
<keyword evidence="5" id="KW-1185">Reference proteome</keyword>
<reference evidence="4 5" key="1">
    <citation type="submission" date="2024-02" db="EMBL/GenBank/DDBJ databases">
        <title>A novel Gemmatimonadota bacterium.</title>
        <authorList>
            <person name="Du Z.-J."/>
            <person name="Ye Y.-Q."/>
        </authorList>
    </citation>
    <scope>NUCLEOTIDE SEQUENCE [LARGE SCALE GENOMIC DNA]</scope>
    <source>
        <strain evidence="4 5">DH-20</strain>
    </source>
</reference>
<dbReference type="PRINTS" id="PR00834">
    <property type="entry name" value="PROTEASES2C"/>
</dbReference>
<dbReference type="SUPFAM" id="SSF50494">
    <property type="entry name" value="Trypsin-like serine proteases"/>
    <property type="match status" value="1"/>
</dbReference>
<dbReference type="SUPFAM" id="SSF50156">
    <property type="entry name" value="PDZ domain-like"/>
    <property type="match status" value="2"/>
</dbReference>
<dbReference type="EMBL" id="JBBHLI010000004">
    <property type="protein sequence ID" value="MEK9500968.1"/>
    <property type="molecule type" value="Genomic_DNA"/>
</dbReference>
<keyword evidence="1" id="KW-0645">Protease</keyword>
<dbReference type="InterPro" id="IPR036034">
    <property type="entry name" value="PDZ_sf"/>
</dbReference>
<dbReference type="SMART" id="SM00228">
    <property type="entry name" value="PDZ"/>
    <property type="match status" value="2"/>
</dbReference>
<comment type="caution">
    <text evidence="4">The sequence shown here is derived from an EMBL/GenBank/DDBJ whole genome shotgun (WGS) entry which is preliminary data.</text>
</comment>
<sequence>MTDVSRTVDSRFAVPRTVAGALTLVLLASLAGCSSDANGGTAWAADSPSGEAVSLVQERPADAPATLQEAAGSVDTSRRTAIVQASERVAPAVVTINTVRTQRVRPSSVWESFFLPPNAARQVSGLGSGFVIDGDRGLVVTNDHVVQGAERLLATFPDGRSFEATVVGTDPVTDVAVIRIDSDEPLPEAPLGTSEALYIGEWVVAIGNPFGYLLSNPEPTVTAGVVSAVGRHIVPSNGDDGFYLGMIQTDASINPGNSGGPLVNALGQVIGVNSSIFSRSGGSEGLGFAIPIDRALHVAGDLIDHGEVRRAWLGVDVEPAEADDWGRSRGVMVSQVAGGSPAQDAGLVAGRRVLSANGRRLAAPLDWEDVIIDLRPGDALTLEVEGGAAPVRIRAEDLPSLTAERVIVLEQLEMINVTPQIRAERELASEAGALVVSAAPAIASQIGLQPGDVLVQINNVRVNSADEAARYFQQLRPGRVRLGVERRGGYIFIDFIWRRG</sequence>
<protein>
    <submittedName>
        <fullName evidence="4">Trypsin-like peptidase domain-containing protein</fullName>
    </submittedName>
</protein>
<dbReference type="PANTHER" id="PTHR43343:SF3">
    <property type="entry name" value="PROTEASE DO-LIKE 8, CHLOROPLASTIC"/>
    <property type="match status" value="1"/>
</dbReference>
<dbReference type="Gene3D" id="2.30.42.10">
    <property type="match status" value="2"/>
</dbReference>
<dbReference type="PROSITE" id="PS51257">
    <property type="entry name" value="PROKAR_LIPOPROTEIN"/>
    <property type="match status" value="1"/>
</dbReference>
<dbReference type="PANTHER" id="PTHR43343">
    <property type="entry name" value="PEPTIDASE S12"/>
    <property type="match status" value="1"/>
</dbReference>
<evidence type="ECO:0000259" key="3">
    <source>
        <dbReference type="PROSITE" id="PS50106"/>
    </source>
</evidence>
<dbReference type="InterPro" id="IPR001478">
    <property type="entry name" value="PDZ"/>
</dbReference>
<accession>A0ABU9E8A5</accession>
<dbReference type="Pfam" id="PF17820">
    <property type="entry name" value="PDZ_6"/>
    <property type="match status" value="1"/>
</dbReference>
<dbReference type="InterPro" id="IPR051201">
    <property type="entry name" value="Chloro_Bact_Ser_Proteases"/>
</dbReference>
<evidence type="ECO:0000256" key="1">
    <source>
        <dbReference type="ARBA" id="ARBA00022670"/>
    </source>
</evidence>
<gene>
    <name evidence="4" type="ORF">WI372_08270</name>
</gene>
<name>A0ABU9E8A5_9BACT</name>
<organism evidence="4 5">
    <name type="scientific">Gaopeijia maritima</name>
    <dbReference type="NCBI Taxonomy" id="3119007"/>
    <lineage>
        <taxon>Bacteria</taxon>
        <taxon>Pseudomonadati</taxon>
        <taxon>Gemmatimonadota</taxon>
        <taxon>Longimicrobiia</taxon>
        <taxon>Gaopeijiales</taxon>
        <taxon>Gaopeijiaceae</taxon>
        <taxon>Gaopeijia</taxon>
    </lineage>
</organism>
<dbReference type="RefSeq" id="WP_405276900.1">
    <property type="nucleotide sequence ID" value="NZ_CP144380.1"/>
</dbReference>
<dbReference type="InterPro" id="IPR041489">
    <property type="entry name" value="PDZ_6"/>
</dbReference>
<dbReference type="InterPro" id="IPR009003">
    <property type="entry name" value="Peptidase_S1_PA"/>
</dbReference>
<dbReference type="Pfam" id="PF13365">
    <property type="entry name" value="Trypsin_2"/>
    <property type="match status" value="1"/>
</dbReference>
<dbReference type="Proteomes" id="UP001484239">
    <property type="component" value="Unassembled WGS sequence"/>
</dbReference>
<evidence type="ECO:0000256" key="2">
    <source>
        <dbReference type="ARBA" id="ARBA00022801"/>
    </source>
</evidence>
<proteinExistence type="predicted"/>
<dbReference type="InterPro" id="IPR001940">
    <property type="entry name" value="Peptidase_S1C"/>
</dbReference>
<evidence type="ECO:0000313" key="4">
    <source>
        <dbReference type="EMBL" id="MEK9500968.1"/>
    </source>
</evidence>
<evidence type="ECO:0000313" key="5">
    <source>
        <dbReference type="Proteomes" id="UP001484239"/>
    </source>
</evidence>
<dbReference type="Gene3D" id="2.40.10.120">
    <property type="match status" value="1"/>
</dbReference>
<dbReference type="Pfam" id="PF13180">
    <property type="entry name" value="PDZ_2"/>
    <property type="match status" value="1"/>
</dbReference>
<feature type="domain" description="PDZ" evidence="3">
    <location>
        <begin position="302"/>
        <end position="361"/>
    </location>
</feature>